<feature type="compositionally biased region" description="Basic and acidic residues" evidence="1">
    <location>
        <begin position="285"/>
        <end position="294"/>
    </location>
</feature>
<dbReference type="AlphaFoldDB" id="A0A0D2F6B7"/>
<dbReference type="GeneID" id="25304739"/>
<evidence type="ECO:0000313" key="2">
    <source>
        <dbReference type="EMBL" id="KIW82222.1"/>
    </source>
</evidence>
<evidence type="ECO:0000313" key="3">
    <source>
        <dbReference type="Proteomes" id="UP000053029"/>
    </source>
</evidence>
<dbReference type="Proteomes" id="UP000053029">
    <property type="component" value="Unassembled WGS sequence"/>
</dbReference>
<proteinExistence type="predicted"/>
<gene>
    <name evidence="2" type="ORF">Z517_05249</name>
</gene>
<dbReference type="EMBL" id="KN846971">
    <property type="protein sequence ID" value="KIW82222.1"/>
    <property type="molecule type" value="Genomic_DNA"/>
</dbReference>
<dbReference type="VEuPathDB" id="FungiDB:Z517_05249"/>
<feature type="compositionally biased region" description="Polar residues" evidence="1">
    <location>
        <begin position="939"/>
        <end position="950"/>
    </location>
</feature>
<evidence type="ECO:0000256" key="1">
    <source>
        <dbReference type="SAM" id="MobiDB-lite"/>
    </source>
</evidence>
<feature type="compositionally biased region" description="Acidic residues" evidence="1">
    <location>
        <begin position="401"/>
        <end position="413"/>
    </location>
</feature>
<dbReference type="OrthoDB" id="5421702at2759"/>
<feature type="compositionally biased region" description="Polar residues" evidence="1">
    <location>
        <begin position="361"/>
        <end position="377"/>
    </location>
</feature>
<dbReference type="RefSeq" id="XP_013286030.1">
    <property type="nucleotide sequence ID" value="XM_013430576.1"/>
</dbReference>
<dbReference type="HOGENOM" id="CLU_274401_0_0_1"/>
<protein>
    <submittedName>
        <fullName evidence="2">Uncharacterized protein</fullName>
    </submittedName>
</protein>
<keyword evidence="3" id="KW-1185">Reference proteome</keyword>
<feature type="compositionally biased region" description="Polar residues" evidence="1">
    <location>
        <begin position="590"/>
        <end position="600"/>
    </location>
</feature>
<accession>A0A0D2F6B7</accession>
<sequence length="1129" mass="123009">MPSTPELFNVFEADADFDAEALYHQRREEEMTSDGAEASPLYVQGFYYPTSSNRDDRTPAVFAAFRDVERFPLVKVEYEERTPEERESSRRDFVQYMHDGDRGIERGDSIIDGEEDEDYPKMIRDPQSDYQWFELEELQSLKCIHHFNVFGRPVLTKSGTAPATTIAILKSTPKHLNVTTPNGLWKSTIMGCAQQLLDPVCYYGNKEALETLRGSRLENACIGQSEKIYSQHGWWVHDHYGPEEYKVMADPLDPCFYPDPRESVVINGITKGFAHRVDMITAATQEKEKEDAARKAAFSARLAQGRQPSRLGRSCFTHEDVEQAPVFSPNRQGASSPLRHSVHRPVSQPATTATPVPANPGASNDTFNPERYSNSRSLSRAEWKELLTATKDRPVAARWADDEEEDEEEEQEPVDTLALPLPVAGSGASSAELVTEGGKPQSGNNKPSADHSVEDAESLRGNDDRRVCSASTSTTVEQSRGSSASPGGTPDTSLHMSDNEDAESKAVTDDECESGNDGSESAVGDQLQSEIDGFDDMPQGQDYEAIYARQQGAELDTDDESEEELLAFAIRTQASSLHARLDALEEAMQTAATSSMSQEPLSPVTPRAAGHILGHADSIALSPTSTLVGTPESLAPTFVDSPSIPTPTPRYHGLSTRSNPPVVVLTPTGPLPSGPQPVVHQFPNGTITMTLPGQQLGLVRSHAMRFDQLSANFGSAEVQRASVPSTRILSGVDRSAIRTSNVSRSDREAGNHATEAAPQVTVTLPQDQASPSTALVLHRRPVTLNVPRISYLQAWSRLTTTTKSNGEHFWQGVIRGFCIQNYRRTLALQRAASAYEVEDDDTTSASAIPTGLNYGDGAEEDIAGNIVQPNLGSTLVTISSAGVLNSISPEAAGEEQDPSSAQAPPLQLLRASIRSSTAPCQRHEGRHVRFSLPPGRPSSIATANSNSSPLEGTIRRFPDDTETITLPSTHDHSPTFNGVHCVRSPPPVSPSSITWAAPHEVSYFSSTSSDESSGVEGREPHNEEEGDSDGEEEQDGEEEGILRPVPPLPVFQRTRKDWRHASWTSTQRRRLTKPRPPSRAARATSSVGVNVGTNSTATMSAGLRSAKAKTKDIVKKSWKKLKAMCTKRD</sequence>
<feature type="compositionally biased region" description="Acidic residues" evidence="1">
    <location>
        <begin position="1024"/>
        <end position="1039"/>
    </location>
</feature>
<feature type="region of interest" description="Disordered" evidence="1">
    <location>
        <begin position="394"/>
        <end position="525"/>
    </location>
</feature>
<reference evidence="2 3" key="1">
    <citation type="submission" date="2015-01" db="EMBL/GenBank/DDBJ databases">
        <title>The Genome Sequence of Fonsecaea pedrosoi CBS 271.37.</title>
        <authorList>
            <consortium name="The Broad Institute Genomics Platform"/>
            <person name="Cuomo C."/>
            <person name="de Hoog S."/>
            <person name="Gorbushina A."/>
            <person name="Stielow B."/>
            <person name="Teixiera M."/>
            <person name="Abouelleil A."/>
            <person name="Chapman S.B."/>
            <person name="Priest M."/>
            <person name="Young S.K."/>
            <person name="Wortman J."/>
            <person name="Nusbaum C."/>
            <person name="Birren B."/>
        </authorList>
    </citation>
    <scope>NUCLEOTIDE SEQUENCE [LARGE SCALE GENOMIC DNA]</scope>
    <source>
        <strain evidence="2 3">CBS 271.37</strain>
    </source>
</reference>
<feature type="compositionally biased region" description="Basic and acidic residues" evidence="1">
    <location>
        <begin position="448"/>
        <end position="467"/>
    </location>
</feature>
<feature type="compositionally biased region" description="Low complexity" evidence="1">
    <location>
        <begin position="1002"/>
        <end position="1012"/>
    </location>
</feature>
<feature type="region of interest" description="Disordered" evidence="1">
    <location>
        <begin position="324"/>
        <end position="377"/>
    </location>
</feature>
<feature type="region of interest" description="Disordered" evidence="1">
    <location>
        <begin position="915"/>
        <end position="1095"/>
    </location>
</feature>
<organism evidence="2 3">
    <name type="scientific">Fonsecaea pedrosoi CBS 271.37</name>
    <dbReference type="NCBI Taxonomy" id="1442368"/>
    <lineage>
        <taxon>Eukaryota</taxon>
        <taxon>Fungi</taxon>
        <taxon>Dikarya</taxon>
        <taxon>Ascomycota</taxon>
        <taxon>Pezizomycotina</taxon>
        <taxon>Eurotiomycetes</taxon>
        <taxon>Chaetothyriomycetidae</taxon>
        <taxon>Chaetothyriales</taxon>
        <taxon>Herpotrichiellaceae</taxon>
        <taxon>Fonsecaea</taxon>
    </lineage>
</organism>
<feature type="region of interest" description="Disordered" evidence="1">
    <location>
        <begin position="285"/>
        <end position="311"/>
    </location>
</feature>
<name>A0A0D2F6B7_9EURO</name>
<feature type="compositionally biased region" description="Polar residues" evidence="1">
    <location>
        <begin position="469"/>
        <end position="496"/>
    </location>
</feature>
<feature type="region of interest" description="Disordered" evidence="1">
    <location>
        <begin position="589"/>
        <end position="608"/>
    </location>
</feature>
<feature type="compositionally biased region" description="Polar residues" evidence="1">
    <location>
        <begin position="1083"/>
        <end position="1095"/>
    </location>
</feature>